<dbReference type="OrthoDB" id="2067958at2"/>
<evidence type="ECO:0000256" key="3">
    <source>
        <dbReference type="ARBA" id="ARBA00022989"/>
    </source>
</evidence>
<evidence type="ECO:0000256" key="4">
    <source>
        <dbReference type="ARBA" id="ARBA00023136"/>
    </source>
</evidence>
<dbReference type="RefSeq" id="WP_120471723.1">
    <property type="nucleotide sequence ID" value="NZ_RAYQ01000023.1"/>
</dbReference>
<proteinExistence type="predicted"/>
<feature type="transmembrane region" description="Helical" evidence="5">
    <location>
        <begin position="256"/>
        <end position="282"/>
    </location>
</feature>
<reference evidence="7 8" key="1">
    <citation type="submission" date="2018-09" db="EMBL/GenBank/DDBJ databases">
        <title>Murine metabolic-syndrome-specific gut microbial biobank.</title>
        <authorList>
            <person name="Liu C."/>
        </authorList>
    </citation>
    <scope>NUCLEOTIDE SEQUENCE [LARGE SCALE GENOMIC DNA]</scope>
    <source>
        <strain evidence="7 8">0.1xD8-82</strain>
    </source>
</reference>
<keyword evidence="2 5" id="KW-0812">Transmembrane</keyword>
<dbReference type="AlphaFoldDB" id="A0A3A9ACG2"/>
<feature type="transmembrane region" description="Helical" evidence="5">
    <location>
        <begin position="213"/>
        <end position="235"/>
    </location>
</feature>
<evidence type="ECO:0000259" key="6">
    <source>
        <dbReference type="Pfam" id="PF12698"/>
    </source>
</evidence>
<feature type="transmembrane region" description="Helical" evidence="5">
    <location>
        <begin position="294"/>
        <end position="314"/>
    </location>
</feature>
<organism evidence="7 8">
    <name type="scientific">Parablautia intestinalis</name>
    <dbReference type="NCBI Taxonomy" id="2320100"/>
    <lineage>
        <taxon>Bacteria</taxon>
        <taxon>Bacillati</taxon>
        <taxon>Bacillota</taxon>
        <taxon>Clostridia</taxon>
        <taxon>Lachnospirales</taxon>
        <taxon>Lachnospiraceae</taxon>
        <taxon>Parablautia</taxon>
    </lineage>
</organism>
<feature type="transmembrane region" description="Helical" evidence="5">
    <location>
        <begin position="21"/>
        <end position="40"/>
    </location>
</feature>
<evidence type="ECO:0000313" key="8">
    <source>
        <dbReference type="Proteomes" id="UP000280696"/>
    </source>
</evidence>
<feature type="transmembrane region" description="Helical" evidence="5">
    <location>
        <begin position="326"/>
        <end position="351"/>
    </location>
</feature>
<evidence type="ECO:0000256" key="1">
    <source>
        <dbReference type="ARBA" id="ARBA00004141"/>
    </source>
</evidence>
<keyword evidence="8" id="KW-1185">Reference proteome</keyword>
<keyword evidence="3 5" id="KW-1133">Transmembrane helix</keyword>
<name>A0A3A9ACG2_9FIRM</name>
<evidence type="ECO:0000313" key="7">
    <source>
        <dbReference type="EMBL" id="RKI89380.1"/>
    </source>
</evidence>
<dbReference type="Gene3D" id="3.40.1710.10">
    <property type="entry name" value="abc type-2 transporter like domain"/>
    <property type="match status" value="1"/>
</dbReference>
<accession>A0A3A9ACG2</accession>
<feature type="transmembrane region" description="Helical" evidence="5">
    <location>
        <begin position="380"/>
        <end position="400"/>
    </location>
</feature>
<dbReference type="GO" id="GO:0016020">
    <property type="term" value="C:membrane"/>
    <property type="evidence" value="ECO:0007669"/>
    <property type="project" value="UniProtKB-SubCell"/>
</dbReference>
<comment type="caution">
    <text evidence="7">The sequence shown here is derived from an EMBL/GenBank/DDBJ whole genome shotgun (WGS) entry which is preliminary data.</text>
</comment>
<dbReference type="Pfam" id="PF12698">
    <property type="entry name" value="ABC2_membrane_3"/>
    <property type="match status" value="1"/>
</dbReference>
<evidence type="ECO:0000256" key="2">
    <source>
        <dbReference type="ARBA" id="ARBA00022692"/>
    </source>
</evidence>
<evidence type="ECO:0000256" key="5">
    <source>
        <dbReference type="SAM" id="Phobius"/>
    </source>
</evidence>
<dbReference type="Proteomes" id="UP000280696">
    <property type="component" value="Unassembled WGS sequence"/>
</dbReference>
<keyword evidence="4 5" id="KW-0472">Membrane</keyword>
<feature type="domain" description="ABC-2 type transporter transmembrane" evidence="6">
    <location>
        <begin position="26"/>
        <end position="393"/>
    </location>
</feature>
<comment type="subcellular location">
    <subcellularLocation>
        <location evidence="1">Membrane</location>
        <topology evidence="1">Multi-pass membrane protein</topology>
    </subcellularLocation>
</comment>
<sequence>MYCRWMYFCLNIKKFIRLLPAIILETFLFGILLLGIGAYATKAIYSDKVVNKFMVGVVAREEERAAKMLVRFIGSMDSIKDTISFTLLSSEKEAEKKLEAGEICGAILVPEGVIDSVLSGENIPATIWLDNSYSEMETEVFAEFTRAGARLLTTAQAGIYAADAFCREKGWESRIPLTEDYLNEAYFSAAFSRTSLLDKREVEAVKGLNLTDYYTIALLLAFLSFGGLSFGRYVQTKNGEREKLFESRGMGAGGRYFMEAAAFSTVFALLGTVVCVPVLMLVINKSSSFFKPGIAWLLLPAFWFVVGTFLRMLLQLTGSHAGGIGISFVVLMGFMAAAGVFIPSAFLPVWMEKAGRYVPYKIWMESMPVILQGEAPEKTIAAFIPMALLFLAAGAGVAVWKKER</sequence>
<dbReference type="EMBL" id="RAYQ01000023">
    <property type="protein sequence ID" value="RKI89380.1"/>
    <property type="molecule type" value="Genomic_DNA"/>
</dbReference>
<dbReference type="GO" id="GO:0140359">
    <property type="term" value="F:ABC-type transporter activity"/>
    <property type="evidence" value="ECO:0007669"/>
    <property type="project" value="InterPro"/>
</dbReference>
<dbReference type="InterPro" id="IPR013525">
    <property type="entry name" value="ABC2_TM"/>
</dbReference>
<protein>
    <submittedName>
        <fullName evidence="7">ABC transporter permease</fullName>
    </submittedName>
</protein>
<gene>
    <name evidence="7" type="ORF">D7V94_18160</name>
</gene>